<evidence type="ECO:0000256" key="3">
    <source>
        <dbReference type="ARBA" id="ARBA00022605"/>
    </source>
</evidence>
<gene>
    <name evidence="9" type="primary">argB</name>
    <name evidence="11" type="ORF">GGQ92_001283</name>
</gene>
<dbReference type="GO" id="GO:0005524">
    <property type="term" value="F:ATP binding"/>
    <property type="evidence" value="ECO:0007669"/>
    <property type="project" value="UniProtKB-UniRule"/>
</dbReference>
<keyword evidence="6 9" id="KW-0418">Kinase</keyword>
<dbReference type="CDD" id="cd04238">
    <property type="entry name" value="AAK_NAGK-like"/>
    <property type="match status" value="1"/>
</dbReference>
<dbReference type="AlphaFoldDB" id="A0A841REP4"/>
<dbReference type="PANTHER" id="PTHR23342:SF0">
    <property type="entry name" value="N-ACETYLGLUTAMATE SYNTHASE, MITOCHONDRIAL"/>
    <property type="match status" value="1"/>
</dbReference>
<evidence type="ECO:0000256" key="2">
    <source>
        <dbReference type="ARBA" id="ARBA00022571"/>
    </source>
</evidence>
<comment type="catalytic activity">
    <reaction evidence="8 9">
        <text>N-acetyl-L-glutamate + ATP = N-acetyl-L-glutamyl 5-phosphate + ADP</text>
        <dbReference type="Rhea" id="RHEA:14629"/>
        <dbReference type="ChEBI" id="CHEBI:30616"/>
        <dbReference type="ChEBI" id="CHEBI:44337"/>
        <dbReference type="ChEBI" id="CHEBI:57936"/>
        <dbReference type="ChEBI" id="CHEBI:456216"/>
        <dbReference type="EC" id="2.7.2.8"/>
    </reaction>
</comment>
<evidence type="ECO:0000256" key="4">
    <source>
        <dbReference type="ARBA" id="ARBA00022679"/>
    </source>
</evidence>
<dbReference type="EMBL" id="JACHON010000003">
    <property type="protein sequence ID" value="MBB6512500.1"/>
    <property type="molecule type" value="Genomic_DNA"/>
</dbReference>
<dbReference type="GO" id="GO:0003991">
    <property type="term" value="F:acetylglutamate kinase activity"/>
    <property type="evidence" value="ECO:0007669"/>
    <property type="project" value="UniProtKB-UniRule"/>
</dbReference>
<accession>A0A841REP4</accession>
<keyword evidence="3 9" id="KW-0028">Amino-acid biosynthesis</keyword>
<proteinExistence type="inferred from homology"/>
<dbReference type="UniPathway" id="UPA00068">
    <property type="reaction ID" value="UER00107"/>
</dbReference>
<feature type="binding site" evidence="9">
    <location>
        <position position="157"/>
    </location>
    <ligand>
        <name>substrate</name>
    </ligand>
</feature>
<keyword evidence="7 9" id="KW-0067">ATP-binding</keyword>
<evidence type="ECO:0000259" key="10">
    <source>
        <dbReference type="Pfam" id="PF00696"/>
    </source>
</evidence>
<comment type="subcellular location">
    <subcellularLocation>
        <location evidence="9">Cytoplasm</location>
    </subcellularLocation>
</comment>
<evidence type="ECO:0000256" key="9">
    <source>
        <dbReference type="HAMAP-Rule" id="MF_00082"/>
    </source>
</evidence>
<dbReference type="GO" id="GO:0042450">
    <property type="term" value="P:L-arginine biosynthetic process via ornithine"/>
    <property type="evidence" value="ECO:0007669"/>
    <property type="project" value="UniProtKB-UniRule"/>
</dbReference>
<feature type="binding site" evidence="9">
    <location>
        <position position="63"/>
    </location>
    <ligand>
        <name>substrate</name>
    </ligand>
</feature>
<comment type="similarity">
    <text evidence="9">Belongs to the acetylglutamate kinase family. ArgB subfamily.</text>
</comment>
<keyword evidence="9" id="KW-0963">Cytoplasm</keyword>
<dbReference type="PANTHER" id="PTHR23342">
    <property type="entry name" value="N-ACETYLGLUTAMATE SYNTHASE"/>
    <property type="match status" value="1"/>
</dbReference>
<evidence type="ECO:0000313" key="11">
    <source>
        <dbReference type="EMBL" id="MBB6512500.1"/>
    </source>
</evidence>
<keyword evidence="12" id="KW-1185">Reference proteome</keyword>
<evidence type="ECO:0000256" key="7">
    <source>
        <dbReference type="ARBA" id="ARBA00022840"/>
    </source>
</evidence>
<dbReference type="InterPro" id="IPR001048">
    <property type="entry name" value="Asp/Glu/Uridylate_kinase"/>
</dbReference>
<evidence type="ECO:0000313" key="12">
    <source>
        <dbReference type="Proteomes" id="UP000572212"/>
    </source>
</evidence>
<dbReference type="RefSeq" id="WP_184245830.1">
    <property type="nucleotide sequence ID" value="NZ_BAAACU010000058.1"/>
</dbReference>
<dbReference type="Pfam" id="PF00696">
    <property type="entry name" value="AA_kinase"/>
    <property type="match status" value="1"/>
</dbReference>
<evidence type="ECO:0000256" key="1">
    <source>
        <dbReference type="ARBA" id="ARBA00004828"/>
    </source>
</evidence>
<sequence>MNYVIIKCGGSVFERLPSSFYQNIAEIHKQGKWQPVIVHGGGPLISKLLDQTGVKTTFVDGLRVTTNEVLDVVEMALSGAINKQIVRKLTETGVKAVGLSGVDGKLLQAKPIAQADKLGFVGEAANVNTELIKTVVNEGLIPVISPVGVDDEGQRYNINADMAASAVAQALHAKLCFVSDIPGIYEEINGEKHVFHHLNEHSIKQLIEKKIITDGMIPKVNSALEALYKNVSEVSIVDGMQENGLLQFMEGKSIGTRISLEKEVSKVGSN</sequence>
<organism evidence="11 12">
    <name type="scientific">Gracilibacillus halotolerans</name>
    <dbReference type="NCBI Taxonomy" id="74386"/>
    <lineage>
        <taxon>Bacteria</taxon>
        <taxon>Bacillati</taxon>
        <taxon>Bacillota</taxon>
        <taxon>Bacilli</taxon>
        <taxon>Bacillales</taxon>
        <taxon>Bacillaceae</taxon>
        <taxon>Gracilibacillus</taxon>
    </lineage>
</organism>
<dbReference type="GO" id="GO:0005737">
    <property type="term" value="C:cytoplasm"/>
    <property type="evidence" value="ECO:0007669"/>
    <property type="project" value="UniProtKB-SubCell"/>
</dbReference>
<comment type="pathway">
    <text evidence="1 9">Amino-acid biosynthesis; L-arginine biosynthesis; N(2)-acetyl-L-ornithine from L-glutamate: step 2/4.</text>
</comment>
<dbReference type="HAMAP" id="MF_00082">
    <property type="entry name" value="ArgB"/>
    <property type="match status" value="1"/>
</dbReference>
<dbReference type="InterPro" id="IPR004662">
    <property type="entry name" value="AcgluKinase_fam"/>
</dbReference>
<evidence type="ECO:0000256" key="6">
    <source>
        <dbReference type="ARBA" id="ARBA00022777"/>
    </source>
</evidence>
<feature type="domain" description="Aspartate/glutamate/uridylate kinase" evidence="10">
    <location>
        <begin position="3"/>
        <end position="238"/>
    </location>
</feature>
<evidence type="ECO:0000256" key="5">
    <source>
        <dbReference type="ARBA" id="ARBA00022741"/>
    </source>
</evidence>
<evidence type="ECO:0000256" key="8">
    <source>
        <dbReference type="ARBA" id="ARBA00048141"/>
    </source>
</evidence>
<dbReference type="SUPFAM" id="SSF53633">
    <property type="entry name" value="Carbamate kinase-like"/>
    <property type="match status" value="1"/>
</dbReference>
<comment type="function">
    <text evidence="9">Catalyzes the ATP-dependent phosphorylation of N-acetyl-L-glutamate.</text>
</comment>
<feature type="site" description="Transition state stabilizer" evidence="9">
    <location>
        <position position="7"/>
    </location>
</feature>
<keyword evidence="5 9" id="KW-0547">Nucleotide-binding</keyword>
<dbReference type="Gene3D" id="3.40.1160.10">
    <property type="entry name" value="Acetylglutamate kinase-like"/>
    <property type="match status" value="1"/>
</dbReference>
<dbReference type="PIRSF" id="PIRSF000728">
    <property type="entry name" value="NAGK"/>
    <property type="match status" value="1"/>
</dbReference>
<protein>
    <recommendedName>
        <fullName evidence="9">Acetylglutamate kinase</fullName>
        <ecNumber evidence="9">2.7.2.8</ecNumber>
    </recommendedName>
    <alternativeName>
        <fullName evidence="9">N-acetyl-L-glutamate 5-phosphotransferase</fullName>
    </alternativeName>
    <alternativeName>
        <fullName evidence="9">NAG kinase</fullName>
        <shortName evidence="9">NAGK</shortName>
    </alternativeName>
</protein>
<keyword evidence="4 9" id="KW-0808">Transferase</keyword>
<name>A0A841REP4_9BACI</name>
<feature type="binding site" evidence="9">
    <location>
        <begin position="41"/>
        <end position="42"/>
    </location>
    <ligand>
        <name>substrate</name>
    </ligand>
</feature>
<dbReference type="NCBIfam" id="TIGR00761">
    <property type="entry name" value="argB"/>
    <property type="match status" value="1"/>
</dbReference>
<dbReference type="InterPro" id="IPR036393">
    <property type="entry name" value="AceGlu_kinase-like_sf"/>
</dbReference>
<dbReference type="Proteomes" id="UP000572212">
    <property type="component" value="Unassembled WGS sequence"/>
</dbReference>
<dbReference type="EC" id="2.7.2.8" evidence="9"/>
<dbReference type="InterPro" id="IPR037528">
    <property type="entry name" value="ArgB"/>
</dbReference>
<keyword evidence="2 9" id="KW-0055">Arginine biosynthesis</keyword>
<comment type="caution">
    <text evidence="11">The sequence shown here is derived from an EMBL/GenBank/DDBJ whole genome shotgun (WGS) entry which is preliminary data.</text>
</comment>
<feature type="site" description="Transition state stabilizer" evidence="9">
    <location>
        <position position="219"/>
    </location>
</feature>
<reference evidence="11 12" key="1">
    <citation type="submission" date="2020-08" db="EMBL/GenBank/DDBJ databases">
        <title>Genomic Encyclopedia of Type Strains, Phase IV (KMG-IV): sequencing the most valuable type-strain genomes for metagenomic binning, comparative biology and taxonomic classification.</title>
        <authorList>
            <person name="Goeker M."/>
        </authorList>
    </citation>
    <scope>NUCLEOTIDE SEQUENCE [LARGE SCALE GENOMIC DNA]</scope>
    <source>
        <strain evidence="11 12">DSM 11805</strain>
    </source>
</reference>
<dbReference type="FunFam" id="3.40.1160.10:FF:000004">
    <property type="entry name" value="Acetylglutamate kinase"/>
    <property type="match status" value="1"/>
</dbReference>